<organism evidence="1 2">
    <name type="scientific">Leptospira bouyouniensis</name>
    <dbReference type="NCBI Taxonomy" id="2484911"/>
    <lineage>
        <taxon>Bacteria</taxon>
        <taxon>Pseudomonadati</taxon>
        <taxon>Spirochaetota</taxon>
        <taxon>Spirochaetia</taxon>
        <taxon>Leptospirales</taxon>
        <taxon>Leptospiraceae</taxon>
        <taxon>Leptospira</taxon>
    </lineage>
</organism>
<proteinExistence type="predicted"/>
<gene>
    <name evidence="1" type="ORF">EHQ43_15445</name>
</gene>
<dbReference type="OrthoDB" id="344517at2"/>
<dbReference type="Proteomes" id="UP000297641">
    <property type="component" value="Unassembled WGS sequence"/>
</dbReference>
<evidence type="ECO:0000313" key="2">
    <source>
        <dbReference type="Proteomes" id="UP000297641"/>
    </source>
</evidence>
<protein>
    <submittedName>
        <fullName evidence="1">Uncharacterized protein</fullName>
    </submittedName>
</protein>
<evidence type="ECO:0000313" key="1">
    <source>
        <dbReference type="EMBL" id="TGL03188.1"/>
    </source>
</evidence>
<name>A0A7I0IJA5_9LEPT</name>
<comment type="caution">
    <text evidence="1">The sequence shown here is derived from an EMBL/GenBank/DDBJ whole genome shotgun (WGS) entry which is preliminary data.</text>
</comment>
<dbReference type="EMBL" id="RQFT01000012">
    <property type="protein sequence ID" value="TGL03188.1"/>
    <property type="molecule type" value="Genomic_DNA"/>
</dbReference>
<reference evidence="1 2" key="1">
    <citation type="journal article" date="2019" name="PLoS Negl. Trop. Dis.">
        <title>Revisiting the worldwide diversity of Leptospira species in the environment.</title>
        <authorList>
            <person name="Vincent A.T."/>
            <person name="Schiettekatte O."/>
            <person name="Bourhy P."/>
            <person name="Veyrier F.J."/>
            <person name="Picardeau M."/>
        </authorList>
    </citation>
    <scope>NUCLEOTIDE SEQUENCE [LARGE SCALE GENOMIC DNA]</scope>
    <source>
        <strain evidence="1 2">201800273</strain>
    </source>
</reference>
<dbReference type="AlphaFoldDB" id="A0A7I0IJA5"/>
<accession>A0A7I0IJA5</accession>
<sequence length="216" mass="24843">MCKSGGIRVKYFGVLIVCIILFVLPVIAVDESKEPNVQYTININGKEYDLIADVPKKITGNFQNLNLLLKAGKWKEFSYGGIYFLYFASFTWEADIQSDSDKNWVLSGNDFKIMYFVLSDAVTLEDYADSFADRMGKENTKSIDIKDQFGNEKYTGKKIFVKLAGVDLVYEIYAIPTREGSRILIFQDAPESEDKQSQEKIQMMDLFRKNFKILYQ</sequence>